<dbReference type="GO" id="GO:0006360">
    <property type="term" value="P:transcription by RNA polymerase I"/>
    <property type="evidence" value="ECO:0007669"/>
    <property type="project" value="InterPro"/>
</dbReference>
<feature type="compositionally biased region" description="Polar residues" evidence="1">
    <location>
        <begin position="306"/>
        <end position="322"/>
    </location>
</feature>
<dbReference type="Gene3D" id="6.20.250.70">
    <property type="match status" value="1"/>
</dbReference>
<dbReference type="Pfam" id="PF08208">
    <property type="entry name" value="RNA_polI_A34"/>
    <property type="match status" value="1"/>
</dbReference>
<dbReference type="AlphaFoldDB" id="A0A8T9B3C8"/>
<feature type="region of interest" description="Disordered" evidence="1">
    <location>
        <begin position="264"/>
        <end position="542"/>
    </location>
</feature>
<evidence type="ECO:0000256" key="1">
    <source>
        <dbReference type="SAM" id="MobiDB-lite"/>
    </source>
</evidence>
<organism evidence="2 3">
    <name type="scientific">Lachnellula arida</name>
    <dbReference type="NCBI Taxonomy" id="1316785"/>
    <lineage>
        <taxon>Eukaryota</taxon>
        <taxon>Fungi</taxon>
        <taxon>Dikarya</taxon>
        <taxon>Ascomycota</taxon>
        <taxon>Pezizomycotina</taxon>
        <taxon>Leotiomycetes</taxon>
        <taxon>Helotiales</taxon>
        <taxon>Lachnaceae</taxon>
        <taxon>Lachnellula</taxon>
    </lineage>
</organism>
<accession>A0A8T9B3C8</accession>
<feature type="compositionally biased region" description="Acidic residues" evidence="1">
    <location>
        <begin position="82"/>
        <end position="101"/>
    </location>
</feature>
<dbReference type="PANTHER" id="PTHR28155:SF1">
    <property type="entry name" value="DNA-DIRECTED RNA POLYMERASE I SUBUNIT RPA34.5-DOMAIN-CONTAINING PROTEIN"/>
    <property type="match status" value="1"/>
</dbReference>
<dbReference type="OrthoDB" id="76224at2759"/>
<gene>
    <name evidence="2" type="ORF">LARI1_G008190</name>
</gene>
<reference evidence="2 3" key="1">
    <citation type="submission" date="2018-05" db="EMBL/GenBank/DDBJ databases">
        <title>Whole genome sequencing for identification of molecular markers to develop diagnostic detection tools for the regulated plant pathogen Lachnellula willkommii.</title>
        <authorList>
            <person name="Giroux E."/>
            <person name="Bilodeau G."/>
        </authorList>
    </citation>
    <scope>NUCLEOTIDE SEQUENCE [LARGE SCALE GENOMIC DNA]</scope>
    <source>
        <strain evidence="2 3">CBS 203.66</strain>
    </source>
</reference>
<feature type="compositionally biased region" description="Basic and acidic residues" evidence="1">
    <location>
        <begin position="529"/>
        <end position="542"/>
    </location>
</feature>
<evidence type="ECO:0000313" key="3">
    <source>
        <dbReference type="Proteomes" id="UP000469559"/>
    </source>
</evidence>
<comment type="caution">
    <text evidence="2">The sequence shown here is derived from an EMBL/GenBank/DDBJ whole genome shotgun (WGS) entry which is preliminary data.</text>
</comment>
<dbReference type="InterPro" id="IPR013240">
    <property type="entry name" value="DNA-dir_RNA_pol1_su_RPA34"/>
</dbReference>
<dbReference type="EMBL" id="QGMF01000669">
    <property type="protein sequence ID" value="TVY14520.1"/>
    <property type="molecule type" value="Genomic_DNA"/>
</dbReference>
<dbReference type="InterPro" id="IPR053263">
    <property type="entry name" value="Euk_RPA34_RNAP_subunit"/>
</dbReference>
<sequence length="542" mass="57906">MSSLNAMNKVAKNKKTAVPKKPEKIPTTTNAALSSEFVEESDEESDGKQSESENDSLPENPIDALPKSNGKLPAPDGSESSSENESESEGSQEESGDDDEGEPSKQKVQPVKAVKEPSKEPASKTPTIQPPPPYKAPAGFESSSIDGTSQAATTFKKSSLEGKQIWYFTAPASVPISSVKKMSLSAVEDGKKVCSHNNCDYGFVKDIAEDKTYTKIMVPNSSDDGYQTGALLILVPAADFAIVRKPIDQILHLQQIIKIPGMDGSTATSSKATVPAKKPVRPQPKGLKMRFLPIGFGTGNPGKIGSDSNSVDGSSTESVSGSDNEEGAAKGFKKPASIASSSDEASDQEMTEAPPLPKPKVSKAPSSSTPLKRKHSEGGEKKTKHSSSKPAPDIDDRQLKRQKTKQNGSQEDRVSASTKTATPIPPPKSLPKTSDTPKSILKKPTQGPAPSPPKPSESTHSDLPPPSASAPPVSNVSEVKVKKSKHKHRDRDSKFPTAPGKELSIKELTKATDPSLTSEERRKKMKKLKREESSQESQEKRK</sequence>
<dbReference type="PANTHER" id="PTHR28155">
    <property type="entry name" value="ACR243WP"/>
    <property type="match status" value="1"/>
</dbReference>
<evidence type="ECO:0008006" key="4">
    <source>
        <dbReference type="Google" id="ProtNLM"/>
    </source>
</evidence>
<feature type="region of interest" description="Disordered" evidence="1">
    <location>
        <begin position="1"/>
        <end position="147"/>
    </location>
</feature>
<evidence type="ECO:0000313" key="2">
    <source>
        <dbReference type="EMBL" id="TVY14520.1"/>
    </source>
</evidence>
<feature type="compositionally biased region" description="Polar residues" evidence="1">
    <location>
        <begin position="405"/>
        <end position="421"/>
    </location>
</feature>
<dbReference type="Proteomes" id="UP000469559">
    <property type="component" value="Unassembled WGS sequence"/>
</dbReference>
<name>A0A8T9B3C8_9HELO</name>
<feature type="compositionally biased region" description="Basic and acidic residues" evidence="1">
    <location>
        <begin position="113"/>
        <end position="122"/>
    </location>
</feature>
<proteinExistence type="predicted"/>
<keyword evidence="3" id="KW-1185">Reference proteome</keyword>
<protein>
    <recommendedName>
        <fullName evidence="4">DNA-directed RNA polymerase I subunit</fullName>
    </recommendedName>
</protein>